<dbReference type="EMBL" id="LPHB01000040">
    <property type="protein sequence ID" value="KWA62675.1"/>
    <property type="molecule type" value="Genomic_DNA"/>
</dbReference>
<organism evidence="1">
    <name type="scientific">Burkholderia stagnalis</name>
    <dbReference type="NCBI Taxonomy" id="1503054"/>
    <lineage>
        <taxon>Bacteria</taxon>
        <taxon>Pseudomonadati</taxon>
        <taxon>Pseudomonadota</taxon>
        <taxon>Betaproteobacteria</taxon>
        <taxon>Burkholderiales</taxon>
        <taxon>Burkholderiaceae</taxon>
        <taxon>Burkholderia</taxon>
        <taxon>Burkholderia cepacia complex</taxon>
    </lineage>
</organism>
<name>A0A107AAL8_9BURK</name>
<sequence>MAAIGIEHKLRGIETILKEQREKVKQETEHDIVYDRNPITQGILDTDKRWSERAKTVDLLRAALRRCANTIEPAEVEKIAALPNQCAANTMRARVLLIEVDGPIVNALAARGPTPQINQLIEINKTLTKINNLVSSTAGVCKHEIEKLTKAR</sequence>
<dbReference type="Proteomes" id="UP000068603">
    <property type="component" value="Unassembled WGS sequence"/>
</dbReference>
<proteinExistence type="predicted"/>
<reference evidence="1 2" key="1">
    <citation type="submission" date="2015-11" db="EMBL/GenBank/DDBJ databases">
        <title>Expanding the genomic diversity of Burkholderia species for the development of highly accurate diagnostics.</title>
        <authorList>
            <person name="Sahl J."/>
            <person name="Keim P."/>
            <person name="Wagner D."/>
        </authorList>
    </citation>
    <scope>NUCLEOTIDE SEQUENCE [LARGE SCALE GENOMIC DNA]</scope>
    <source>
        <strain evidence="1 2">MSMB1960WGS</strain>
    </source>
</reference>
<accession>A0A107AAL8</accession>
<evidence type="ECO:0000313" key="2">
    <source>
        <dbReference type="Proteomes" id="UP000068603"/>
    </source>
</evidence>
<evidence type="ECO:0000313" key="1">
    <source>
        <dbReference type="EMBL" id="KWA62675.1"/>
    </source>
</evidence>
<dbReference type="AlphaFoldDB" id="A0A107AAL8"/>
<gene>
    <name evidence="1" type="ORF">WT44_13680</name>
</gene>
<comment type="caution">
    <text evidence="1">The sequence shown here is derived from an EMBL/GenBank/DDBJ whole genome shotgun (WGS) entry which is preliminary data.</text>
</comment>
<protein>
    <submittedName>
        <fullName evidence="1">Uncharacterized protein</fullName>
    </submittedName>
</protein>